<dbReference type="OMA" id="CVHSERG"/>
<name>B6HFX5_PENRW</name>
<sequence length="253" mass="27445">MAIHRHLSDIRYSAKIPYDVSNTILAIGFAMKTNVRHAGATWPYIYEPVSTADEFSSTYDVASAVFLRRNPNSHPAILTNGGTMGMGPSELVTQHANCSASPWGQNVWGFLGPHRTPLSRGPFCYVPGTAGNSPSEEKFRAIFGWCVHSERGEISARRSPLPHGEPGGSASRLLRRGTIVVLGILGTVCPEGSLHLLWTLALSRLSQFVLETLGLGHRKILYITPVPCLTRTARGGVTAEADDSIPHVRILHS</sequence>
<reference evidence="1 2" key="1">
    <citation type="journal article" date="2008" name="Nat. Biotechnol.">
        <title>Genome sequencing and analysis of the filamentous fungus Penicillium chrysogenum.</title>
        <authorList>
            <person name="van den Berg M.A."/>
            <person name="Albang R."/>
            <person name="Albermann K."/>
            <person name="Badger J.H."/>
            <person name="Daran J.-M."/>
            <person name="Driessen A.J.M."/>
            <person name="Garcia-Estrada C."/>
            <person name="Fedorova N.D."/>
            <person name="Harris D.M."/>
            <person name="Heijne W.H.M."/>
            <person name="Joardar V.S."/>
            <person name="Kiel J.A.K.W."/>
            <person name="Kovalchuk A."/>
            <person name="Martin J.F."/>
            <person name="Nierman W.C."/>
            <person name="Nijland J.G."/>
            <person name="Pronk J.T."/>
            <person name="Roubos J.A."/>
            <person name="van der Klei I.J."/>
            <person name="van Peij N.N.M.E."/>
            <person name="Veenhuis M."/>
            <person name="von Doehren H."/>
            <person name="Wagner C."/>
            <person name="Wortman J.R."/>
            <person name="Bovenberg R.A.L."/>
        </authorList>
    </citation>
    <scope>NUCLEOTIDE SEQUENCE [LARGE SCALE GENOMIC DNA]</scope>
    <source>
        <strain evidence="2">ATCC 28089 / DSM 1075 / NRRL 1951 / Wisconsin 54-1255</strain>
    </source>
</reference>
<keyword evidence="2" id="KW-1185">Reference proteome</keyword>
<evidence type="ECO:0000313" key="2">
    <source>
        <dbReference type="Proteomes" id="UP000000724"/>
    </source>
</evidence>
<dbReference type="VEuPathDB" id="FungiDB:PCH_Pc20g10830"/>
<dbReference type="Proteomes" id="UP000000724">
    <property type="component" value="Contig Pc00c20"/>
</dbReference>
<dbReference type="HOGENOM" id="CLU_1098806_0_0_1"/>
<protein>
    <submittedName>
        <fullName evidence="1">Uncharacterized protein</fullName>
    </submittedName>
</protein>
<proteinExistence type="predicted"/>
<dbReference type="AlphaFoldDB" id="B6HFX5"/>
<gene>
    <name evidence="1" type="ORF">Pc20g10830</name>
    <name evidence="1" type="ORF">PCH_Pc20g10830</name>
</gene>
<dbReference type="EMBL" id="AM920435">
    <property type="protein sequence ID" value="CAP86412.1"/>
    <property type="molecule type" value="Genomic_DNA"/>
</dbReference>
<organism evidence="1 2">
    <name type="scientific">Penicillium rubens (strain ATCC 28089 / DSM 1075 / NRRL 1951 / Wisconsin 54-1255)</name>
    <name type="common">Penicillium chrysogenum</name>
    <dbReference type="NCBI Taxonomy" id="500485"/>
    <lineage>
        <taxon>Eukaryota</taxon>
        <taxon>Fungi</taxon>
        <taxon>Dikarya</taxon>
        <taxon>Ascomycota</taxon>
        <taxon>Pezizomycotina</taxon>
        <taxon>Eurotiomycetes</taxon>
        <taxon>Eurotiomycetidae</taxon>
        <taxon>Eurotiales</taxon>
        <taxon>Aspergillaceae</taxon>
        <taxon>Penicillium</taxon>
        <taxon>Penicillium chrysogenum species complex</taxon>
    </lineage>
</organism>
<accession>B6HFX5</accession>
<evidence type="ECO:0000313" key="1">
    <source>
        <dbReference type="EMBL" id="CAP86412.1"/>
    </source>
</evidence>